<dbReference type="AlphaFoldDB" id="A0A382TWV0"/>
<sequence length="218" mass="22454">VKHTYQKPNEGGTMNKLTLILSVVILCSGLTAQTVSGSVTDGNGNPLPGANVALGGTEKGAATDGTGAYTISEVSQGSYTLTASYIGYEDQSKGINVGSDGATVNFSLNSSALSGAKVLVTGTRSAGRSAMKSPTPIDGFNELTLRRQGNGDFTETVKNQVPSFNATPYTGDGAAFVRPTSMRGLPPDNILVLTNSKRRHRSSLISHFGAAMNVGAHA</sequence>
<reference evidence="1" key="1">
    <citation type="submission" date="2018-05" db="EMBL/GenBank/DDBJ databases">
        <authorList>
            <person name="Lanie J.A."/>
            <person name="Ng W.-L."/>
            <person name="Kazmierczak K.M."/>
            <person name="Andrzejewski T.M."/>
            <person name="Davidsen T.M."/>
            <person name="Wayne K.J."/>
            <person name="Tettelin H."/>
            <person name="Glass J.I."/>
            <person name="Rusch D."/>
            <person name="Podicherti R."/>
            <person name="Tsui H.-C.T."/>
            <person name="Winkler M.E."/>
        </authorList>
    </citation>
    <scope>NUCLEOTIDE SEQUENCE</scope>
</reference>
<feature type="non-terminal residue" evidence="1">
    <location>
        <position position="218"/>
    </location>
</feature>
<dbReference type="PANTHER" id="PTHR47234">
    <property type="match status" value="1"/>
</dbReference>
<dbReference type="SUPFAM" id="SSF56935">
    <property type="entry name" value="Porins"/>
    <property type="match status" value="1"/>
</dbReference>
<dbReference type="InterPro" id="IPR037066">
    <property type="entry name" value="Plug_dom_sf"/>
</dbReference>
<dbReference type="Gene3D" id="2.60.40.1120">
    <property type="entry name" value="Carboxypeptidase-like, regulatory domain"/>
    <property type="match status" value="1"/>
</dbReference>
<organism evidence="1">
    <name type="scientific">marine metagenome</name>
    <dbReference type="NCBI Taxonomy" id="408172"/>
    <lineage>
        <taxon>unclassified sequences</taxon>
        <taxon>metagenomes</taxon>
        <taxon>ecological metagenomes</taxon>
    </lineage>
</organism>
<feature type="non-terminal residue" evidence="1">
    <location>
        <position position="1"/>
    </location>
</feature>
<protein>
    <recommendedName>
        <fullName evidence="2">TonB-dependent receptor plug domain-containing protein</fullName>
    </recommendedName>
</protein>
<dbReference type="SUPFAM" id="SSF49464">
    <property type="entry name" value="Carboxypeptidase regulatory domain-like"/>
    <property type="match status" value="1"/>
</dbReference>
<proteinExistence type="predicted"/>
<dbReference type="EMBL" id="UINC01139784">
    <property type="protein sequence ID" value="SVD26544.1"/>
    <property type="molecule type" value="Genomic_DNA"/>
</dbReference>
<dbReference type="Gene3D" id="2.170.130.10">
    <property type="entry name" value="TonB-dependent receptor, plug domain"/>
    <property type="match status" value="1"/>
</dbReference>
<evidence type="ECO:0000313" key="1">
    <source>
        <dbReference type="EMBL" id="SVD26544.1"/>
    </source>
</evidence>
<dbReference type="InterPro" id="IPR008969">
    <property type="entry name" value="CarboxyPept-like_regulatory"/>
</dbReference>
<gene>
    <name evidence="1" type="ORF">METZ01_LOCUS379398</name>
</gene>
<name>A0A382TWV0_9ZZZZ</name>
<evidence type="ECO:0008006" key="2">
    <source>
        <dbReference type="Google" id="ProtNLM"/>
    </source>
</evidence>
<dbReference type="PANTHER" id="PTHR47234:SF3">
    <property type="entry name" value="SECRETIN_TONB SHORT N-TERMINAL DOMAIN-CONTAINING PROTEIN"/>
    <property type="match status" value="1"/>
</dbReference>
<dbReference type="Pfam" id="PF13715">
    <property type="entry name" value="CarbopepD_reg_2"/>
    <property type="match status" value="1"/>
</dbReference>
<accession>A0A382TWV0</accession>